<evidence type="ECO:0000256" key="5">
    <source>
        <dbReference type="ARBA" id="ARBA00022490"/>
    </source>
</evidence>
<evidence type="ECO:0000256" key="11">
    <source>
        <dbReference type="ARBA" id="ARBA00023299"/>
    </source>
</evidence>
<keyword evidence="9" id="KW-0663">Pyridoxal phosphate</keyword>
<comment type="pathway">
    <text evidence="2">Amino-acid biosynthesis; L-serine biosynthesis; L-serine from 3-phospho-D-glycerate: step 2/3.</text>
</comment>
<evidence type="ECO:0000259" key="15">
    <source>
        <dbReference type="Pfam" id="PF00266"/>
    </source>
</evidence>
<dbReference type="InterPro" id="IPR015421">
    <property type="entry name" value="PyrdxlP-dep_Trfase_major"/>
</dbReference>
<evidence type="ECO:0000313" key="17">
    <source>
        <dbReference type="Proteomes" id="UP001348817"/>
    </source>
</evidence>
<dbReference type="GO" id="GO:0008615">
    <property type="term" value="P:pyridoxine biosynthetic process"/>
    <property type="evidence" value="ECO:0007669"/>
    <property type="project" value="UniProtKB-KW"/>
</dbReference>
<keyword evidence="10" id="KW-0664">Pyridoxine biosynthesis</keyword>
<protein>
    <recommendedName>
        <fullName evidence="4">phosphoserine transaminase</fullName>
        <ecNumber evidence="4">2.6.1.52</ecNumber>
    </recommendedName>
    <alternativeName>
        <fullName evidence="12">Phosphohydroxythreonine aminotransferase</fullName>
    </alternativeName>
</protein>
<dbReference type="GO" id="GO:0019265">
    <property type="term" value="P:glycine biosynthetic process, by transamination of glyoxylate"/>
    <property type="evidence" value="ECO:0007669"/>
    <property type="project" value="TreeGrafter"/>
</dbReference>
<dbReference type="EC" id="2.6.1.52" evidence="4"/>
<dbReference type="Proteomes" id="UP001348817">
    <property type="component" value="Chromosome"/>
</dbReference>
<evidence type="ECO:0000256" key="6">
    <source>
        <dbReference type="ARBA" id="ARBA00022576"/>
    </source>
</evidence>
<accession>A0AAU9DDC1</accession>
<keyword evidence="7" id="KW-0028">Amino-acid biosynthesis</keyword>
<keyword evidence="6 16" id="KW-0032">Aminotransferase</keyword>
<sequence length="352" mass="40096">MYSFYPGPSAVNPRLPEFFNEAFEKSLMSVNHRSPEFVEISRKTTALMREKLDMPEDYRLFFVSSATECWEIVAQSLTLSESFHVYNGAFGQKWTRNASKLGRRVLKHYFDVDDLPNPENIHIPETSEVLCLTHNETSTGTELPDSVMRGFRKNFDGLIAVDATSSMAGLQLDWKQADVWFASVQKCFGLPAGMAVMICSPQAIRRAYDIGESSHYNSFTFMADMGREFQTTHTPNVIGIYMLMRTLEESKHISEIEKLTLSRFVEWEKLIAGNNTFSWLIQNPEARSRTVIPLQADPKIVLKIKDEAKKAGFLLGNGYGDWKESTFRIANFPNVPQEGVNGLMNFFKENFS</sequence>
<evidence type="ECO:0000256" key="14">
    <source>
        <dbReference type="ARBA" id="ARBA00049007"/>
    </source>
</evidence>
<comment type="cofactor">
    <cofactor evidence="1">
        <name>pyridoxal 5'-phosphate</name>
        <dbReference type="ChEBI" id="CHEBI:597326"/>
    </cofactor>
</comment>
<dbReference type="GO" id="GO:0004648">
    <property type="term" value="F:O-phospho-L-serine:2-oxoglutarate aminotransferase activity"/>
    <property type="evidence" value="ECO:0007669"/>
    <property type="project" value="UniProtKB-EC"/>
</dbReference>
<evidence type="ECO:0000256" key="10">
    <source>
        <dbReference type="ARBA" id="ARBA00023096"/>
    </source>
</evidence>
<reference evidence="16 17" key="1">
    <citation type="submission" date="2021-12" db="EMBL/GenBank/DDBJ databases">
        <title>Genome sequencing of bacteria with rrn-lacking chromosome and rrn-plasmid.</title>
        <authorList>
            <person name="Anda M."/>
            <person name="Iwasaki W."/>
        </authorList>
    </citation>
    <scope>NUCLEOTIDE SEQUENCE [LARGE SCALE GENOMIC DNA]</scope>
    <source>
        <strain evidence="16 17">DSM 100852</strain>
    </source>
</reference>
<dbReference type="PANTHER" id="PTHR21152">
    <property type="entry name" value="AMINOTRANSFERASE CLASS V"/>
    <property type="match status" value="1"/>
</dbReference>
<dbReference type="KEGG" id="fax:FUAX_13070"/>
<dbReference type="InterPro" id="IPR022278">
    <property type="entry name" value="Pser_aminoTfrase"/>
</dbReference>
<dbReference type="SUPFAM" id="SSF53383">
    <property type="entry name" value="PLP-dependent transferases"/>
    <property type="match status" value="1"/>
</dbReference>
<dbReference type="Pfam" id="PF00266">
    <property type="entry name" value="Aminotran_5"/>
    <property type="match status" value="1"/>
</dbReference>
<comment type="similarity">
    <text evidence="3">Belongs to the class-V pyridoxal-phosphate-dependent aminotransferase family. SerC subfamily.</text>
</comment>
<dbReference type="GO" id="GO:0006564">
    <property type="term" value="P:L-serine biosynthetic process"/>
    <property type="evidence" value="ECO:0007669"/>
    <property type="project" value="UniProtKB-KW"/>
</dbReference>
<dbReference type="GO" id="GO:0004760">
    <property type="term" value="F:L-serine-pyruvate transaminase activity"/>
    <property type="evidence" value="ECO:0007669"/>
    <property type="project" value="TreeGrafter"/>
</dbReference>
<evidence type="ECO:0000256" key="3">
    <source>
        <dbReference type="ARBA" id="ARBA00006904"/>
    </source>
</evidence>
<feature type="domain" description="Aminotransferase class V" evidence="15">
    <location>
        <begin position="9"/>
        <end position="292"/>
    </location>
</feature>
<organism evidence="16 17">
    <name type="scientific">Fulvitalea axinellae</name>
    <dbReference type="NCBI Taxonomy" id="1182444"/>
    <lineage>
        <taxon>Bacteria</taxon>
        <taxon>Pseudomonadati</taxon>
        <taxon>Bacteroidota</taxon>
        <taxon>Cytophagia</taxon>
        <taxon>Cytophagales</taxon>
        <taxon>Persicobacteraceae</taxon>
        <taxon>Fulvitalea</taxon>
    </lineage>
</organism>
<dbReference type="Gene3D" id="3.40.640.10">
    <property type="entry name" value="Type I PLP-dependent aspartate aminotransferase-like (Major domain)"/>
    <property type="match status" value="1"/>
</dbReference>
<keyword evidence="8" id="KW-0808">Transferase</keyword>
<keyword evidence="11" id="KW-0718">Serine biosynthesis</keyword>
<evidence type="ECO:0000313" key="16">
    <source>
        <dbReference type="EMBL" id="BDD08875.1"/>
    </source>
</evidence>
<comment type="catalytic activity">
    <reaction evidence="14">
        <text>O-phospho-L-serine + 2-oxoglutarate = 3-phosphooxypyruvate + L-glutamate</text>
        <dbReference type="Rhea" id="RHEA:14329"/>
        <dbReference type="ChEBI" id="CHEBI:16810"/>
        <dbReference type="ChEBI" id="CHEBI:18110"/>
        <dbReference type="ChEBI" id="CHEBI:29985"/>
        <dbReference type="ChEBI" id="CHEBI:57524"/>
        <dbReference type="EC" id="2.6.1.52"/>
    </reaction>
</comment>
<name>A0AAU9DDC1_9BACT</name>
<dbReference type="InterPro" id="IPR015424">
    <property type="entry name" value="PyrdxlP-dep_Trfase"/>
</dbReference>
<dbReference type="RefSeq" id="WP_338394105.1">
    <property type="nucleotide sequence ID" value="NZ_AP025314.1"/>
</dbReference>
<evidence type="ECO:0000256" key="2">
    <source>
        <dbReference type="ARBA" id="ARBA00005099"/>
    </source>
</evidence>
<keyword evidence="5" id="KW-0963">Cytoplasm</keyword>
<keyword evidence="17" id="KW-1185">Reference proteome</keyword>
<proteinExistence type="inferred from homology"/>
<dbReference type="PANTHER" id="PTHR21152:SF40">
    <property type="entry name" value="ALANINE--GLYOXYLATE AMINOTRANSFERASE"/>
    <property type="match status" value="1"/>
</dbReference>
<dbReference type="Gene3D" id="3.90.1150.10">
    <property type="entry name" value="Aspartate Aminotransferase, domain 1"/>
    <property type="match status" value="1"/>
</dbReference>
<dbReference type="InterPro" id="IPR000192">
    <property type="entry name" value="Aminotrans_V_dom"/>
</dbReference>
<dbReference type="GO" id="GO:0008453">
    <property type="term" value="F:alanine-glyoxylate transaminase activity"/>
    <property type="evidence" value="ECO:0007669"/>
    <property type="project" value="TreeGrafter"/>
</dbReference>
<evidence type="ECO:0000256" key="9">
    <source>
        <dbReference type="ARBA" id="ARBA00022898"/>
    </source>
</evidence>
<dbReference type="InterPro" id="IPR015422">
    <property type="entry name" value="PyrdxlP-dep_Trfase_small"/>
</dbReference>
<evidence type="ECO:0000256" key="4">
    <source>
        <dbReference type="ARBA" id="ARBA00013030"/>
    </source>
</evidence>
<evidence type="ECO:0000256" key="7">
    <source>
        <dbReference type="ARBA" id="ARBA00022605"/>
    </source>
</evidence>
<comment type="catalytic activity">
    <reaction evidence="13">
        <text>4-(phosphooxy)-L-threonine + 2-oxoglutarate = (R)-3-hydroxy-2-oxo-4-phosphooxybutanoate + L-glutamate</text>
        <dbReference type="Rhea" id="RHEA:16573"/>
        <dbReference type="ChEBI" id="CHEBI:16810"/>
        <dbReference type="ChEBI" id="CHEBI:29985"/>
        <dbReference type="ChEBI" id="CHEBI:58452"/>
        <dbReference type="ChEBI" id="CHEBI:58538"/>
        <dbReference type="EC" id="2.6.1.52"/>
    </reaction>
</comment>
<evidence type="ECO:0000256" key="13">
    <source>
        <dbReference type="ARBA" id="ARBA00047630"/>
    </source>
</evidence>
<evidence type="ECO:0000256" key="8">
    <source>
        <dbReference type="ARBA" id="ARBA00022679"/>
    </source>
</evidence>
<evidence type="ECO:0000256" key="1">
    <source>
        <dbReference type="ARBA" id="ARBA00001933"/>
    </source>
</evidence>
<evidence type="ECO:0000256" key="12">
    <source>
        <dbReference type="ARBA" id="ARBA00031421"/>
    </source>
</evidence>
<dbReference type="PIRSF" id="PIRSF000525">
    <property type="entry name" value="SerC"/>
    <property type="match status" value="1"/>
</dbReference>
<gene>
    <name evidence="16" type="primary">serC</name>
    <name evidence="16" type="ORF">FUAX_13070</name>
</gene>
<dbReference type="EMBL" id="AP025314">
    <property type="protein sequence ID" value="BDD08875.1"/>
    <property type="molecule type" value="Genomic_DNA"/>
</dbReference>
<dbReference type="AlphaFoldDB" id="A0AAU9DDC1"/>